<proteinExistence type="predicted"/>
<dbReference type="Proteomes" id="UP000501690">
    <property type="component" value="Linkage Group LG1"/>
</dbReference>
<accession>A0A4D6KKX3</accession>
<evidence type="ECO:0000256" key="1">
    <source>
        <dbReference type="SAM" id="MobiDB-lite"/>
    </source>
</evidence>
<gene>
    <name evidence="2" type="ORF">DEO72_LG1g1731</name>
</gene>
<organism evidence="2 3">
    <name type="scientific">Vigna unguiculata</name>
    <name type="common">Cowpea</name>
    <dbReference type="NCBI Taxonomy" id="3917"/>
    <lineage>
        <taxon>Eukaryota</taxon>
        <taxon>Viridiplantae</taxon>
        <taxon>Streptophyta</taxon>
        <taxon>Embryophyta</taxon>
        <taxon>Tracheophyta</taxon>
        <taxon>Spermatophyta</taxon>
        <taxon>Magnoliopsida</taxon>
        <taxon>eudicotyledons</taxon>
        <taxon>Gunneridae</taxon>
        <taxon>Pentapetalae</taxon>
        <taxon>rosids</taxon>
        <taxon>fabids</taxon>
        <taxon>Fabales</taxon>
        <taxon>Fabaceae</taxon>
        <taxon>Papilionoideae</taxon>
        <taxon>50 kb inversion clade</taxon>
        <taxon>NPAAA clade</taxon>
        <taxon>indigoferoid/millettioid clade</taxon>
        <taxon>Phaseoleae</taxon>
        <taxon>Vigna</taxon>
    </lineage>
</organism>
<name>A0A4D6KKX3_VIGUN</name>
<keyword evidence="3" id="KW-1185">Reference proteome</keyword>
<protein>
    <submittedName>
        <fullName evidence="2">Uncharacterized protein</fullName>
    </submittedName>
</protein>
<feature type="region of interest" description="Disordered" evidence="1">
    <location>
        <begin position="1"/>
        <end position="20"/>
    </location>
</feature>
<reference evidence="2 3" key="1">
    <citation type="submission" date="2019-04" db="EMBL/GenBank/DDBJ databases">
        <title>An improved genome assembly and genetic linkage map for asparagus bean, Vigna unguiculata ssp. sesquipedialis.</title>
        <authorList>
            <person name="Xia Q."/>
            <person name="Zhang R."/>
            <person name="Dong Y."/>
        </authorList>
    </citation>
    <scope>NUCLEOTIDE SEQUENCE [LARGE SCALE GENOMIC DNA]</scope>
    <source>
        <tissue evidence="2">Leaf</tissue>
    </source>
</reference>
<evidence type="ECO:0000313" key="3">
    <source>
        <dbReference type="Proteomes" id="UP000501690"/>
    </source>
</evidence>
<dbReference type="EMBL" id="CP039345">
    <property type="protein sequence ID" value="QCD78102.1"/>
    <property type="molecule type" value="Genomic_DNA"/>
</dbReference>
<sequence>MNHFKTHSCFSVPPRSSVPGTVASPLLESNPFSTYFPVDKNVVLAFGREGSRLSENPQEPLFHCSSSRLGEKGLAGARGSLSLERGVLA</sequence>
<evidence type="ECO:0000313" key="2">
    <source>
        <dbReference type="EMBL" id="QCD78102.1"/>
    </source>
</evidence>
<dbReference type="AlphaFoldDB" id="A0A4D6KKX3"/>